<reference evidence="2" key="1">
    <citation type="submission" date="2021-02" db="EMBL/GenBank/DDBJ databases">
        <authorList>
            <person name="Dougan E. K."/>
            <person name="Rhodes N."/>
            <person name="Thang M."/>
            <person name="Chan C."/>
        </authorList>
    </citation>
    <scope>NUCLEOTIDE SEQUENCE</scope>
</reference>
<evidence type="ECO:0000313" key="3">
    <source>
        <dbReference type="Proteomes" id="UP000604046"/>
    </source>
</evidence>
<evidence type="ECO:0000313" key="2">
    <source>
        <dbReference type="EMBL" id="CAE7398677.1"/>
    </source>
</evidence>
<comment type="caution">
    <text evidence="2">The sequence shown here is derived from an EMBL/GenBank/DDBJ whole genome shotgun (WGS) entry which is preliminary data.</text>
</comment>
<dbReference type="Proteomes" id="UP000604046">
    <property type="component" value="Unassembled WGS sequence"/>
</dbReference>
<evidence type="ECO:0000256" key="1">
    <source>
        <dbReference type="SAM" id="SignalP"/>
    </source>
</evidence>
<dbReference type="OrthoDB" id="426464at2759"/>
<dbReference type="AlphaFoldDB" id="A0A812QQA9"/>
<feature type="chain" id="PRO_5032593741" evidence="1">
    <location>
        <begin position="20"/>
        <end position="324"/>
    </location>
</feature>
<feature type="signal peptide" evidence="1">
    <location>
        <begin position="1"/>
        <end position="19"/>
    </location>
</feature>
<gene>
    <name evidence="2" type="primary">olpB</name>
    <name evidence="2" type="ORF">SNAT2548_LOCUS21704</name>
</gene>
<dbReference type="EMBL" id="CAJNDS010002261">
    <property type="protein sequence ID" value="CAE7398677.1"/>
    <property type="molecule type" value="Genomic_DNA"/>
</dbReference>
<keyword evidence="3" id="KW-1185">Reference proteome</keyword>
<keyword evidence="1" id="KW-0732">Signal</keyword>
<name>A0A812QQA9_9DINO</name>
<organism evidence="2 3">
    <name type="scientific">Symbiodinium natans</name>
    <dbReference type="NCBI Taxonomy" id="878477"/>
    <lineage>
        <taxon>Eukaryota</taxon>
        <taxon>Sar</taxon>
        <taxon>Alveolata</taxon>
        <taxon>Dinophyceae</taxon>
        <taxon>Suessiales</taxon>
        <taxon>Symbiodiniaceae</taxon>
        <taxon>Symbiodinium</taxon>
    </lineage>
</organism>
<accession>A0A812QQA9</accession>
<protein>
    <submittedName>
        <fullName evidence="2">OlpB protein</fullName>
    </submittedName>
</protein>
<proteinExistence type="predicted"/>
<sequence>MAGWLSILLCAAVLTTGQACSCVSDYIPPDQAFSSPAQALSKEPFVFAGKVISVRPVDNMPEEKSEYCALAPTSEHDRWGNPCQESFAGHFDRWNECGRRHIAEVLVTHGLKGIKAGETFTYNCTRASCGDCSPACPEVGLELLDGTRAGGASSMCSSKRCGLSDWRKARCQRLFEELKLERPFQSQKFQVPLPVAFSTLTANSLFRSQLLGSLVRDVSSALQLSEFDVMSANLLEDQHRTVLVTPAATLPASTFELIFHMPRQADLDAVESQLRDTLSKPFTWKGGSEVVKQFCLREPCPQCQTTCVEPSQTNLVSLGLPIFS</sequence>